<feature type="non-terminal residue" evidence="1">
    <location>
        <position position="1"/>
    </location>
</feature>
<organism evidence="1">
    <name type="scientific">marine sediment metagenome</name>
    <dbReference type="NCBI Taxonomy" id="412755"/>
    <lineage>
        <taxon>unclassified sequences</taxon>
        <taxon>metagenomes</taxon>
        <taxon>ecological metagenomes</taxon>
    </lineage>
</organism>
<dbReference type="SUPFAM" id="SSF52540">
    <property type="entry name" value="P-loop containing nucleoside triphosphate hydrolases"/>
    <property type="match status" value="1"/>
</dbReference>
<proteinExistence type="predicted"/>
<sequence length="255" mass="29213">SHNVVIFSQRRYGKTSLIKKVLHLATLEGFLTIYTDIYHILTEEDLVKAYAKALASTMEGSIEKIFQTLKTIFSSLRPKITVDADGKPEFTFGVESGRDPIMDLEEVLESVKKYADKKGVKAAVVLDEFQQIGQLQQAHRIESIIRSQIQSHRDISYIFMGSKKHLIFDMFSDPTRPLYGSGKMLPLEKIAPKHLKAFIFNRFHLTRKHIPKEVASRLVDVCESHPYYTQYVSHSLWEVTPFNSSITDIDLENYG</sequence>
<protein>
    <recommendedName>
        <fullName evidence="2">ATPase domain-containing protein</fullName>
    </recommendedName>
</protein>
<gene>
    <name evidence="1" type="ORF">S12H4_16112</name>
</gene>
<dbReference type="AlphaFoldDB" id="X1SAG6"/>
<evidence type="ECO:0000313" key="1">
    <source>
        <dbReference type="EMBL" id="GAI76106.1"/>
    </source>
</evidence>
<dbReference type="EMBL" id="BARW01007776">
    <property type="protein sequence ID" value="GAI76106.1"/>
    <property type="molecule type" value="Genomic_DNA"/>
</dbReference>
<evidence type="ECO:0008006" key="2">
    <source>
        <dbReference type="Google" id="ProtNLM"/>
    </source>
</evidence>
<reference evidence="1" key="1">
    <citation type="journal article" date="2014" name="Front. Microbiol.">
        <title>High frequency of phylogenetically diverse reductive dehalogenase-homologous genes in deep subseafloor sedimentary metagenomes.</title>
        <authorList>
            <person name="Kawai M."/>
            <person name="Futagami T."/>
            <person name="Toyoda A."/>
            <person name="Takaki Y."/>
            <person name="Nishi S."/>
            <person name="Hori S."/>
            <person name="Arai W."/>
            <person name="Tsubouchi T."/>
            <person name="Morono Y."/>
            <person name="Uchiyama I."/>
            <person name="Ito T."/>
            <person name="Fujiyama A."/>
            <person name="Inagaki F."/>
            <person name="Takami H."/>
        </authorList>
    </citation>
    <scope>NUCLEOTIDE SEQUENCE</scope>
    <source>
        <strain evidence="1">Expedition CK06-06</strain>
    </source>
</reference>
<dbReference type="PANTHER" id="PTHR34301">
    <property type="entry name" value="DNA-BINDING PROTEIN-RELATED"/>
    <property type="match status" value="1"/>
</dbReference>
<comment type="caution">
    <text evidence="1">The sequence shown here is derived from an EMBL/GenBank/DDBJ whole genome shotgun (WGS) entry which is preliminary data.</text>
</comment>
<dbReference type="Gene3D" id="3.40.50.300">
    <property type="entry name" value="P-loop containing nucleotide triphosphate hydrolases"/>
    <property type="match status" value="1"/>
</dbReference>
<accession>X1SAG6</accession>
<dbReference type="InterPro" id="IPR027417">
    <property type="entry name" value="P-loop_NTPase"/>
</dbReference>
<dbReference type="PANTHER" id="PTHR34301:SF8">
    <property type="entry name" value="ATPASE DOMAIN-CONTAINING PROTEIN"/>
    <property type="match status" value="1"/>
</dbReference>
<name>X1SAG6_9ZZZZ</name>